<dbReference type="AlphaFoldDB" id="A0A2M7FC12"/>
<proteinExistence type="predicted"/>
<evidence type="ECO:0000313" key="1">
    <source>
        <dbReference type="EMBL" id="PIV87042.1"/>
    </source>
</evidence>
<protein>
    <submittedName>
        <fullName evidence="1">Uncharacterized protein</fullName>
    </submittedName>
</protein>
<gene>
    <name evidence="1" type="ORF">COW49_01770</name>
</gene>
<dbReference type="Proteomes" id="UP000228497">
    <property type="component" value="Unassembled WGS sequence"/>
</dbReference>
<sequence>MTRLELRTLLSQNQIDVIDISPGGQLLTVRDPASQRCHRIDMTKLEPYTEEEIRGVLTGKREPEGLDVYQRIIGYYSNERNWNRSKLGEMEARRAGPYDLPGTFLADPELRKPPQPDVLQGHLGVL</sequence>
<name>A0A2M7FC12_9BACT</name>
<reference evidence="2" key="1">
    <citation type="submission" date="2017-09" db="EMBL/GenBank/DDBJ databases">
        <title>Depth-based differentiation of microbial function through sediment-hosted aquifers and enrichment of novel symbionts in the deep terrestrial subsurface.</title>
        <authorList>
            <person name="Probst A.J."/>
            <person name="Ladd B."/>
            <person name="Jarett J.K."/>
            <person name="Geller-Mcgrath D.E."/>
            <person name="Sieber C.M.K."/>
            <person name="Emerson J.B."/>
            <person name="Anantharaman K."/>
            <person name="Thomas B.C."/>
            <person name="Malmstrom R."/>
            <person name="Stieglmeier M."/>
            <person name="Klingl A."/>
            <person name="Woyke T."/>
            <person name="Ryan C.M."/>
            <person name="Banfield J.F."/>
        </authorList>
    </citation>
    <scope>NUCLEOTIDE SEQUENCE [LARGE SCALE GENOMIC DNA]</scope>
</reference>
<accession>A0A2M7FC12</accession>
<evidence type="ECO:0000313" key="2">
    <source>
        <dbReference type="Proteomes" id="UP000228497"/>
    </source>
</evidence>
<organism evidence="1 2">
    <name type="scientific">Candidatus Kaiserbacteria bacterium CG17_big_fil_post_rev_8_21_14_2_50_51_7</name>
    <dbReference type="NCBI Taxonomy" id="1974613"/>
    <lineage>
        <taxon>Bacteria</taxon>
        <taxon>Candidatus Kaiseribacteriota</taxon>
    </lineage>
</organism>
<comment type="caution">
    <text evidence="1">The sequence shown here is derived from an EMBL/GenBank/DDBJ whole genome shotgun (WGS) entry which is preliminary data.</text>
</comment>
<dbReference type="EMBL" id="PFFD01000081">
    <property type="protein sequence ID" value="PIV87042.1"/>
    <property type="molecule type" value="Genomic_DNA"/>
</dbReference>